<comment type="caution">
    <text evidence="1">The sequence shown here is derived from an EMBL/GenBank/DDBJ whole genome shotgun (WGS) entry which is preliminary data.</text>
</comment>
<sequence>MSKPVLYTFGASVWAAAPELALIELGYTDDKIIKKVVNLVEGENFAPSFLNINPKGTLPTLEADGRAYTSTAEVTSYLVKHAPRPAAPGTPFIAKLHDDKYDPNFPLLLARNDAELEAKASGFPFTFVQNRQNALEKHSSAPEGADHKEFYDTKVSGNGDILAVYQDKASEEQKNGFFETSTKHWEVLNAFILDELPGLLPDDGFLGGEKPGEDDFHLGAWLARIAFVAGGGDENGVTAMEKELGEVVPQKVARYWAAWSERQSWKTVYASGLH</sequence>
<dbReference type="Proteomes" id="UP000790709">
    <property type="component" value="Unassembled WGS sequence"/>
</dbReference>
<accession>A0ACB8BH99</accession>
<gene>
    <name evidence="1" type="ORF">BV22DRAFT_1065965</name>
</gene>
<protein>
    <submittedName>
        <fullName evidence="1">Uncharacterized protein</fullName>
    </submittedName>
</protein>
<evidence type="ECO:0000313" key="2">
    <source>
        <dbReference type="Proteomes" id="UP000790709"/>
    </source>
</evidence>
<reference evidence="1" key="1">
    <citation type="journal article" date="2021" name="New Phytol.">
        <title>Evolutionary innovations through gain and loss of genes in the ectomycorrhizal Boletales.</title>
        <authorList>
            <person name="Wu G."/>
            <person name="Miyauchi S."/>
            <person name="Morin E."/>
            <person name="Kuo A."/>
            <person name="Drula E."/>
            <person name="Varga T."/>
            <person name="Kohler A."/>
            <person name="Feng B."/>
            <person name="Cao Y."/>
            <person name="Lipzen A."/>
            <person name="Daum C."/>
            <person name="Hundley H."/>
            <person name="Pangilinan J."/>
            <person name="Johnson J."/>
            <person name="Barry K."/>
            <person name="LaButti K."/>
            <person name="Ng V."/>
            <person name="Ahrendt S."/>
            <person name="Min B."/>
            <person name="Choi I.G."/>
            <person name="Park H."/>
            <person name="Plett J.M."/>
            <person name="Magnuson J."/>
            <person name="Spatafora J.W."/>
            <person name="Nagy L.G."/>
            <person name="Henrissat B."/>
            <person name="Grigoriev I.V."/>
            <person name="Yang Z.L."/>
            <person name="Xu J."/>
            <person name="Martin F.M."/>
        </authorList>
    </citation>
    <scope>NUCLEOTIDE SEQUENCE</scope>
    <source>
        <strain evidence="1">KUC20120723A-06</strain>
    </source>
</reference>
<evidence type="ECO:0000313" key="1">
    <source>
        <dbReference type="EMBL" id="KAH7924867.1"/>
    </source>
</evidence>
<keyword evidence="2" id="KW-1185">Reference proteome</keyword>
<name>A0ACB8BH99_9AGAM</name>
<proteinExistence type="predicted"/>
<organism evidence="1 2">
    <name type="scientific">Leucogyrophana mollusca</name>
    <dbReference type="NCBI Taxonomy" id="85980"/>
    <lineage>
        <taxon>Eukaryota</taxon>
        <taxon>Fungi</taxon>
        <taxon>Dikarya</taxon>
        <taxon>Basidiomycota</taxon>
        <taxon>Agaricomycotina</taxon>
        <taxon>Agaricomycetes</taxon>
        <taxon>Agaricomycetidae</taxon>
        <taxon>Boletales</taxon>
        <taxon>Boletales incertae sedis</taxon>
        <taxon>Leucogyrophana</taxon>
    </lineage>
</organism>
<dbReference type="EMBL" id="MU266414">
    <property type="protein sequence ID" value="KAH7924867.1"/>
    <property type="molecule type" value="Genomic_DNA"/>
</dbReference>